<dbReference type="eggNOG" id="ENOG502RYPY">
    <property type="taxonomic scope" value="Eukaryota"/>
</dbReference>
<dbReference type="PANTHER" id="PTHR37536:SF1">
    <property type="entry name" value="ASPERGILLOPEPSIN, PUTAITVE (AFU_ORTHOLOGUE AFUA_7G01200)"/>
    <property type="match status" value="1"/>
</dbReference>
<feature type="region of interest" description="Disordered" evidence="2">
    <location>
        <begin position="21"/>
        <end position="60"/>
    </location>
</feature>
<keyword evidence="3" id="KW-0732">Signal</keyword>
<dbReference type="OMA" id="YNESWAG"/>
<gene>
    <name evidence="4" type="ORF">PFICI_04538</name>
</gene>
<dbReference type="CDD" id="cd13426">
    <property type="entry name" value="Peptidase_G1"/>
    <property type="match status" value="1"/>
</dbReference>
<dbReference type="GO" id="GO:0006508">
    <property type="term" value="P:proteolysis"/>
    <property type="evidence" value="ECO:0007669"/>
    <property type="project" value="InterPro"/>
</dbReference>
<feature type="signal peptide" evidence="3">
    <location>
        <begin position="1"/>
        <end position="17"/>
    </location>
</feature>
<organism evidence="4 5">
    <name type="scientific">Pestalotiopsis fici (strain W106-1 / CGMCC3.15140)</name>
    <dbReference type="NCBI Taxonomy" id="1229662"/>
    <lineage>
        <taxon>Eukaryota</taxon>
        <taxon>Fungi</taxon>
        <taxon>Dikarya</taxon>
        <taxon>Ascomycota</taxon>
        <taxon>Pezizomycotina</taxon>
        <taxon>Sordariomycetes</taxon>
        <taxon>Xylariomycetidae</taxon>
        <taxon>Amphisphaeriales</taxon>
        <taxon>Sporocadaceae</taxon>
        <taxon>Pestalotiopsis</taxon>
    </lineage>
</organism>
<accession>W3XB32</accession>
<evidence type="ECO:0000256" key="1">
    <source>
        <dbReference type="PIRSR" id="PIRSR600250-50"/>
    </source>
</evidence>
<evidence type="ECO:0000256" key="2">
    <source>
        <dbReference type="SAM" id="MobiDB-lite"/>
    </source>
</evidence>
<dbReference type="PRINTS" id="PR00977">
    <property type="entry name" value="SCYTLDPTASE"/>
</dbReference>
<dbReference type="InParanoid" id="W3XB32"/>
<feature type="chain" id="PRO_5004835981" description="Aspergillopepsin-2" evidence="3">
    <location>
        <begin position="18"/>
        <end position="336"/>
    </location>
</feature>
<dbReference type="Gene3D" id="2.60.120.700">
    <property type="entry name" value="Peptidase G1"/>
    <property type="match status" value="1"/>
</dbReference>
<dbReference type="OrthoDB" id="2862635at2759"/>
<dbReference type="EMBL" id="KI912111">
    <property type="protein sequence ID" value="ETS82662.1"/>
    <property type="molecule type" value="Genomic_DNA"/>
</dbReference>
<dbReference type="Pfam" id="PF01828">
    <property type="entry name" value="Peptidase_A4"/>
    <property type="match status" value="1"/>
</dbReference>
<keyword evidence="5" id="KW-1185">Reference proteome</keyword>
<dbReference type="Proteomes" id="UP000030651">
    <property type="component" value="Unassembled WGS sequence"/>
</dbReference>
<dbReference type="SUPFAM" id="SSF49899">
    <property type="entry name" value="Concanavalin A-like lectins/glucanases"/>
    <property type="match status" value="1"/>
</dbReference>
<feature type="compositionally biased region" description="Basic residues" evidence="2">
    <location>
        <begin position="40"/>
        <end position="52"/>
    </location>
</feature>
<dbReference type="HOGENOM" id="CLU_066466_0_0_1"/>
<dbReference type="RefSeq" id="XP_007831310.1">
    <property type="nucleotide sequence ID" value="XM_007833119.1"/>
</dbReference>
<evidence type="ECO:0000313" key="4">
    <source>
        <dbReference type="EMBL" id="ETS82662.1"/>
    </source>
</evidence>
<dbReference type="PANTHER" id="PTHR37536">
    <property type="entry name" value="PUTATIVE (AFU_ORTHOLOGUE AFUA_3G02970)-RELATED"/>
    <property type="match status" value="1"/>
</dbReference>
<dbReference type="AlphaFoldDB" id="W3XB32"/>
<evidence type="ECO:0008006" key="6">
    <source>
        <dbReference type="Google" id="ProtNLM"/>
    </source>
</evidence>
<dbReference type="InterPro" id="IPR013320">
    <property type="entry name" value="ConA-like_dom_sf"/>
</dbReference>
<proteinExistence type="predicted"/>
<feature type="active site" description="Proton acceptor" evidence="1">
    <location>
        <position position="272"/>
    </location>
</feature>
<dbReference type="GO" id="GO:0070007">
    <property type="term" value="F:glutamic-type endopeptidase activity"/>
    <property type="evidence" value="ECO:0007669"/>
    <property type="project" value="InterPro"/>
</dbReference>
<dbReference type="InterPro" id="IPR000250">
    <property type="entry name" value="Peptidase_G1"/>
</dbReference>
<dbReference type="KEGG" id="pfy:PFICI_04538"/>
<dbReference type="GeneID" id="19269551"/>
<reference evidence="5" key="1">
    <citation type="journal article" date="2015" name="BMC Genomics">
        <title>Genomic and transcriptomic analysis of the endophytic fungus Pestalotiopsis fici reveals its lifestyle and high potential for synthesis of natural products.</title>
        <authorList>
            <person name="Wang X."/>
            <person name="Zhang X."/>
            <person name="Liu L."/>
            <person name="Xiang M."/>
            <person name="Wang W."/>
            <person name="Sun X."/>
            <person name="Che Y."/>
            <person name="Guo L."/>
            <person name="Liu G."/>
            <person name="Guo L."/>
            <person name="Wang C."/>
            <person name="Yin W.B."/>
            <person name="Stadler M."/>
            <person name="Zhang X."/>
            <person name="Liu X."/>
        </authorList>
    </citation>
    <scope>NUCLEOTIDE SEQUENCE [LARGE SCALE GENOMIC DNA]</scope>
    <source>
        <strain evidence="5">W106-1 / CGMCC3.15140</strain>
    </source>
</reference>
<sequence length="336" mass="33845">MKLSITVLNALFAAALAAPAPGSGLAPRSNTRARLDSRRAAKSHKQGHHHHASSSASLSRSSAAASPTLVFPSGFLPSSSSSSVVPSSLSSSSLAAAALSVPSATATRASASSSSATAVVHASSDVEYNESWAGAVVTGSDMTGVSASFAVPDPAIPSSGQTSATEHTASVWIGMDGYNCDGGLWQAGVDATIDSQGTSFYAWYEWYPEDTVAIDLGDIAAGDIITVNLTSSGDYTSGSIVMENKSTGNSFTKTVTDSSAALCGAAIEWIMEDLVVDGSENGLADFGTVTFSDAAGTSKGGSVSPADSQLLDIQDSDGTALTASSTTSDSVVIVYQ</sequence>
<evidence type="ECO:0000313" key="5">
    <source>
        <dbReference type="Proteomes" id="UP000030651"/>
    </source>
</evidence>
<evidence type="ECO:0000256" key="3">
    <source>
        <dbReference type="SAM" id="SignalP"/>
    </source>
</evidence>
<protein>
    <recommendedName>
        <fullName evidence="6">Aspergillopepsin-2</fullName>
    </recommendedName>
</protein>
<name>W3XB32_PESFW</name>
<dbReference type="InterPro" id="IPR038656">
    <property type="entry name" value="Peptidase_G1_sf"/>
</dbReference>